<feature type="region of interest" description="Disordered" evidence="1">
    <location>
        <begin position="719"/>
        <end position="747"/>
    </location>
</feature>
<feature type="compositionally biased region" description="Basic and acidic residues" evidence="1">
    <location>
        <begin position="719"/>
        <end position="730"/>
    </location>
</feature>
<protein>
    <recommendedName>
        <fullName evidence="2">Protein kinase domain-containing protein</fullName>
    </recommendedName>
</protein>
<dbReference type="InterPro" id="IPR040976">
    <property type="entry name" value="Pkinase_fungal"/>
</dbReference>
<dbReference type="SUPFAM" id="SSF56112">
    <property type="entry name" value="Protein kinase-like (PK-like)"/>
    <property type="match status" value="1"/>
</dbReference>
<dbReference type="InterPro" id="IPR008266">
    <property type="entry name" value="Tyr_kinase_AS"/>
</dbReference>
<name>A0A401H6H2_9APHY</name>
<evidence type="ECO:0000313" key="4">
    <source>
        <dbReference type="Proteomes" id="UP000287166"/>
    </source>
</evidence>
<dbReference type="RefSeq" id="XP_027620961.1">
    <property type="nucleotide sequence ID" value="XM_027765160.1"/>
</dbReference>
<dbReference type="InterPro" id="IPR011009">
    <property type="entry name" value="Kinase-like_dom_sf"/>
</dbReference>
<dbReference type="AlphaFoldDB" id="A0A401H6H2"/>
<dbReference type="OrthoDB" id="2801804at2759"/>
<keyword evidence="4" id="KW-1185">Reference proteome</keyword>
<dbReference type="Proteomes" id="UP000287166">
    <property type="component" value="Unassembled WGS sequence"/>
</dbReference>
<gene>
    <name evidence="3" type="ORF">SCP_1800700</name>
</gene>
<feature type="region of interest" description="Disordered" evidence="1">
    <location>
        <begin position="235"/>
        <end position="255"/>
    </location>
</feature>
<accession>A0A401H6H2</accession>
<dbReference type="EMBL" id="BFAD01000018">
    <property type="protein sequence ID" value="GBE90048.1"/>
    <property type="molecule type" value="Genomic_DNA"/>
</dbReference>
<dbReference type="PROSITE" id="PS50011">
    <property type="entry name" value="PROTEIN_KINASE_DOM"/>
    <property type="match status" value="1"/>
</dbReference>
<evidence type="ECO:0000256" key="1">
    <source>
        <dbReference type="SAM" id="MobiDB-lite"/>
    </source>
</evidence>
<reference evidence="3 4" key="1">
    <citation type="journal article" date="2018" name="Sci. Rep.">
        <title>Genome sequence of the cauliflower mushroom Sparassis crispa (Hanabiratake) and its association with beneficial usage.</title>
        <authorList>
            <person name="Kiyama R."/>
            <person name="Furutani Y."/>
            <person name="Kawaguchi K."/>
            <person name="Nakanishi T."/>
        </authorList>
    </citation>
    <scope>NUCLEOTIDE SEQUENCE [LARGE SCALE GENOMIC DNA]</scope>
</reference>
<dbReference type="PROSITE" id="PS00109">
    <property type="entry name" value="PROTEIN_KINASE_TYR"/>
    <property type="match status" value="1"/>
</dbReference>
<feature type="domain" description="Protein kinase" evidence="2">
    <location>
        <begin position="311"/>
        <end position="687"/>
    </location>
</feature>
<dbReference type="Pfam" id="PF17667">
    <property type="entry name" value="Pkinase_fungal"/>
    <property type="match status" value="1"/>
</dbReference>
<comment type="caution">
    <text evidence="3">The sequence shown here is derived from an EMBL/GenBank/DDBJ whole genome shotgun (WGS) entry which is preliminary data.</text>
</comment>
<dbReference type="PANTHER" id="PTHR38248">
    <property type="entry name" value="FUNK1 6"/>
    <property type="match status" value="1"/>
</dbReference>
<dbReference type="Gene3D" id="1.10.510.10">
    <property type="entry name" value="Transferase(Phosphotransferase) domain 1"/>
    <property type="match status" value="1"/>
</dbReference>
<dbReference type="InParanoid" id="A0A401H6H2"/>
<feature type="compositionally biased region" description="Basic and acidic residues" evidence="1">
    <location>
        <begin position="246"/>
        <end position="255"/>
    </location>
</feature>
<evidence type="ECO:0000313" key="3">
    <source>
        <dbReference type="EMBL" id="GBE90048.1"/>
    </source>
</evidence>
<evidence type="ECO:0000259" key="2">
    <source>
        <dbReference type="PROSITE" id="PS50011"/>
    </source>
</evidence>
<dbReference type="GO" id="GO:0005524">
    <property type="term" value="F:ATP binding"/>
    <property type="evidence" value="ECO:0007669"/>
    <property type="project" value="InterPro"/>
</dbReference>
<dbReference type="GeneID" id="38786965"/>
<dbReference type="InterPro" id="IPR000719">
    <property type="entry name" value="Prot_kinase_dom"/>
</dbReference>
<dbReference type="GO" id="GO:0004672">
    <property type="term" value="F:protein kinase activity"/>
    <property type="evidence" value="ECO:0007669"/>
    <property type="project" value="InterPro"/>
</dbReference>
<sequence length="747" mass="86065">MLAFEVYESDQLYESATANPGVRAIRQQLRITMHRKFVKMPVVDFLENFVPKAPSKTPRKRFTSMPKEGAIEKEIQVAFANNVNKKTMCPGHCVVETEHRYDENDSTKQKPDVALYRNTERPTDNRPNWNVQRLHFEFKRHYNRDDPFDDSSDDFEDVANNRIDKRGQFIQYAATLFERQQRCFCFTVMMLGRWARLCRWDRSGAIISEKFDYVDSRHLVEFLWRFAHLSPVDQGDDPTARPIPKHSGDADLMRDKAKPRREKCGHIREYFRESLDESWTWWRLKIDVPVGGADSTAHEVRGEYLVGKPHFSSHSMAGRGTRGYVAIDCKTGDFVWLKDAWRVDHAGIEKEGDILHRLNDLKIGNIPTMLQHGDILQQHTLSQDYWLSPDPTMTNPLKLHTHYRLVEKEVCRPMRDFKHGQELTRLVYDCMSAHRDVMKLAGIIHRDISSGNLLINEHEVVAPNGEKDVARDGILADWELSKPLLDGAEEGDGPRQPDRTGTWQFLSVHALDNPFRTITVEDELESFFHVLLYFGIRYLRHNILDVGVFIFKYFDDSTPQGDNWASGERKKAAIKCGIIEEGERQLNFEFSENKHDDRGHPLTDIIMELLQSFRSYYAVQGSHFPYAPLPADQAKRQNNYSAFTGTRAIEGNADLSSVRTNRQKRTQVDAEDDREAAKLLMSHEPTLTVLAQALTNETWPVDDNIGDQLPPDFQMTKAQEGKGRLKRLVDAEQSAAGPSGSKRSRFQ</sequence>
<organism evidence="3 4">
    <name type="scientific">Sparassis crispa</name>
    <dbReference type="NCBI Taxonomy" id="139825"/>
    <lineage>
        <taxon>Eukaryota</taxon>
        <taxon>Fungi</taxon>
        <taxon>Dikarya</taxon>
        <taxon>Basidiomycota</taxon>
        <taxon>Agaricomycotina</taxon>
        <taxon>Agaricomycetes</taxon>
        <taxon>Polyporales</taxon>
        <taxon>Sparassidaceae</taxon>
        <taxon>Sparassis</taxon>
    </lineage>
</organism>
<proteinExistence type="predicted"/>
<dbReference type="PANTHER" id="PTHR38248:SF2">
    <property type="entry name" value="FUNK1 11"/>
    <property type="match status" value="1"/>
</dbReference>